<feature type="transmembrane region" description="Helical" evidence="7">
    <location>
        <begin position="120"/>
        <end position="140"/>
    </location>
</feature>
<dbReference type="KEGG" id="lbt:AYR52_00915"/>
<keyword evidence="7" id="KW-0812">Transmembrane</keyword>
<reference evidence="9 10" key="1">
    <citation type="submission" date="2016-03" db="EMBL/GenBank/DDBJ databases">
        <title>Pediococcus and Lactobacillus from brewery environment - whole genome sequencing and assembly.</title>
        <authorList>
            <person name="Behr J."/>
            <person name="Geissler A.J."/>
            <person name="Vogel R.F."/>
        </authorList>
    </citation>
    <scope>NUCLEOTIDE SEQUENCE [LARGE SCALE GENOMIC DNA]</scope>
    <source>
        <strain evidence="9 10">TMW 1.1989</strain>
    </source>
</reference>
<evidence type="ECO:0000313" key="10">
    <source>
        <dbReference type="Proteomes" id="UP000078582"/>
    </source>
</evidence>
<dbReference type="Gene3D" id="1.20.5.1930">
    <property type="match status" value="1"/>
</dbReference>
<dbReference type="PANTHER" id="PTHR24421:SF55">
    <property type="entry name" value="SENSOR HISTIDINE KINASE YDFH"/>
    <property type="match status" value="1"/>
</dbReference>
<keyword evidence="4" id="KW-0418">Kinase</keyword>
<sequence length="406" mass="46145">MKEFELKKTKIEMFNKTKGTAILYVVVIYIISVTIEGVLSPGKISNWFYLGLFFVSMLIQIALLSYLTKLRIELVIFTQLIVTIGSYFLIGDCMPILLGMAPVILLEIWNFQVGKEQRIALALVIIIFAAMYLHNILRMASFGHTVLLLEVTAFLIFAALYTQSVFTKQFIELKKSRQLFEQLENVYDQVEQTTVEVERDRIARDFHDSIIQQIIGNLLTLEATANAMRNGEACEKSLAEIEHVIARSRKMVVDSRAIVKDLRVNQELSLKTRINILSNSFKKNYQLDVKSTIKDEPEFSRDVFSQLEMVIHECLINVAKHAGVNNAVVFGERGKENYRLKIIDFGNGFDVKNVTKSDLNFGLENIAERVRAIKGQFAIKSVKGEGTTIVIDIPLGGDQYDKNNDR</sequence>
<dbReference type="GO" id="GO:0000155">
    <property type="term" value="F:phosphorelay sensor kinase activity"/>
    <property type="evidence" value="ECO:0007669"/>
    <property type="project" value="InterPro"/>
</dbReference>
<dbReference type="GeneID" id="42980730"/>
<feature type="transmembrane region" description="Helical" evidence="7">
    <location>
        <begin position="47"/>
        <end position="67"/>
    </location>
</feature>
<dbReference type="InterPro" id="IPR011712">
    <property type="entry name" value="Sig_transdc_His_kin_sub3_dim/P"/>
</dbReference>
<evidence type="ECO:0000259" key="8">
    <source>
        <dbReference type="Pfam" id="PF07730"/>
    </source>
</evidence>
<feature type="coiled-coil region" evidence="6">
    <location>
        <begin position="173"/>
        <end position="200"/>
    </location>
</feature>
<feature type="domain" description="Signal transduction histidine kinase subgroup 3 dimerisation and phosphoacceptor" evidence="8">
    <location>
        <begin position="198"/>
        <end position="265"/>
    </location>
</feature>
<evidence type="ECO:0000256" key="4">
    <source>
        <dbReference type="ARBA" id="ARBA00022777"/>
    </source>
</evidence>
<keyword evidence="10" id="KW-1185">Reference proteome</keyword>
<dbReference type="RefSeq" id="WP_068222585.1">
    <property type="nucleotide sequence ID" value="NZ_CP014623.1"/>
</dbReference>
<feature type="transmembrane region" description="Helical" evidence="7">
    <location>
        <begin position="96"/>
        <end position="113"/>
    </location>
</feature>
<keyword evidence="7" id="KW-0472">Membrane</keyword>
<name>A0A192GZB7_9LACO</name>
<evidence type="ECO:0000256" key="3">
    <source>
        <dbReference type="ARBA" id="ARBA00022679"/>
    </source>
</evidence>
<dbReference type="EMBL" id="CP014873">
    <property type="protein sequence ID" value="ANK61378.1"/>
    <property type="molecule type" value="Genomic_DNA"/>
</dbReference>
<keyword evidence="6" id="KW-0175">Coiled coil</keyword>
<dbReference type="STRING" id="375175.AYR53_00575"/>
<evidence type="ECO:0000313" key="9">
    <source>
        <dbReference type="EMBL" id="ANK61378.1"/>
    </source>
</evidence>
<dbReference type="InterPro" id="IPR036890">
    <property type="entry name" value="HATPase_C_sf"/>
</dbReference>
<organism evidence="9 10">
    <name type="scientific">Loigolactobacillus backii</name>
    <dbReference type="NCBI Taxonomy" id="375175"/>
    <lineage>
        <taxon>Bacteria</taxon>
        <taxon>Bacillati</taxon>
        <taxon>Bacillota</taxon>
        <taxon>Bacilli</taxon>
        <taxon>Lactobacillales</taxon>
        <taxon>Lactobacillaceae</taxon>
        <taxon>Loigolactobacillus</taxon>
    </lineage>
</organism>
<dbReference type="Gene3D" id="3.30.565.10">
    <property type="entry name" value="Histidine kinase-like ATPase, C-terminal domain"/>
    <property type="match status" value="1"/>
</dbReference>
<dbReference type="Pfam" id="PF07730">
    <property type="entry name" value="HisKA_3"/>
    <property type="match status" value="1"/>
</dbReference>
<evidence type="ECO:0000256" key="7">
    <source>
        <dbReference type="SAM" id="Phobius"/>
    </source>
</evidence>
<keyword evidence="5" id="KW-0902">Two-component regulatory system</keyword>
<evidence type="ECO:0000256" key="2">
    <source>
        <dbReference type="ARBA" id="ARBA00012438"/>
    </source>
</evidence>
<dbReference type="PANTHER" id="PTHR24421">
    <property type="entry name" value="NITRATE/NITRITE SENSOR PROTEIN NARX-RELATED"/>
    <property type="match status" value="1"/>
</dbReference>
<keyword evidence="3" id="KW-0808">Transferase</keyword>
<dbReference type="GO" id="GO:0016020">
    <property type="term" value="C:membrane"/>
    <property type="evidence" value="ECO:0007669"/>
    <property type="project" value="InterPro"/>
</dbReference>
<dbReference type="InterPro" id="IPR050482">
    <property type="entry name" value="Sensor_HK_TwoCompSys"/>
</dbReference>
<protein>
    <recommendedName>
        <fullName evidence="2">histidine kinase</fullName>
        <ecNumber evidence="2">2.7.13.3</ecNumber>
    </recommendedName>
</protein>
<feature type="transmembrane region" description="Helical" evidence="7">
    <location>
        <begin position="21"/>
        <end position="41"/>
    </location>
</feature>
<gene>
    <name evidence="9" type="ORF">AYR53_00575</name>
</gene>
<keyword evidence="7" id="KW-1133">Transmembrane helix</keyword>
<comment type="catalytic activity">
    <reaction evidence="1">
        <text>ATP + protein L-histidine = ADP + protein N-phospho-L-histidine.</text>
        <dbReference type="EC" id="2.7.13.3"/>
    </reaction>
</comment>
<dbReference type="CDD" id="cd16917">
    <property type="entry name" value="HATPase_UhpB-NarQ-NarX-like"/>
    <property type="match status" value="1"/>
</dbReference>
<evidence type="ECO:0000256" key="6">
    <source>
        <dbReference type="SAM" id="Coils"/>
    </source>
</evidence>
<proteinExistence type="predicted"/>
<evidence type="ECO:0000256" key="1">
    <source>
        <dbReference type="ARBA" id="ARBA00000085"/>
    </source>
</evidence>
<evidence type="ECO:0000256" key="5">
    <source>
        <dbReference type="ARBA" id="ARBA00023012"/>
    </source>
</evidence>
<dbReference type="EC" id="2.7.13.3" evidence="2"/>
<accession>A0A192GZB7</accession>
<feature type="transmembrane region" description="Helical" evidence="7">
    <location>
        <begin position="146"/>
        <end position="167"/>
    </location>
</feature>
<dbReference type="OrthoDB" id="9781904at2"/>
<dbReference type="AlphaFoldDB" id="A0A192GZB7"/>
<dbReference type="GO" id="GO:0046983">
    <property type="term" value="F:protein dimerization activity"/>
    <property type="evidence" value="ECO:0007669"/>
    <property type="project" value="InterPro"/>
</dbReference>
<dbReference type="Proteomes" id="UP000078582">
    <property type="component" value="Chromosome"/>
</dbReference>
<dbReference type="SUPFAM" id="SSF55874">
    <property type="entry name" value="ATPase domain of HSP90 chaperone/DNA topoisomerase II/histidine kinase"/>
    <property type="match status" value="1"/>
</dbReference>